<dbReference type="Pfam" id="PF00989">
    <property type="entry name" value="PAS"/>
    <property type="match status" value="1"/>
</dbReference>
<dbReference type="InterPro" id="IPR000700">
    <property type="entry name" value="PAS-assoc_C"/>
</dbReference>
<dbReference type="EMBL" id="SDKK01000001">
    <property type="protein sequence ID" value="TYC62195.1"/>
    <property type="molecule type" value="Genomic_DNA"/>
</dbReference>
<dbReference type="InterPro" id="IPR013655">
    <property type="entry name" value="PAS_fold_3"/>
</dbReference>
<dbReference type="GO" id="GO:0003824">
    <property type="term" value="F:catalytic activity"/>
    <property type="evidence" value="ECO:0007669"/>
    <property type="project" value="UniProtKB-ARBA"/>
</dbReference>
<dbReference type="SMART" id="SM00267">
    <property type="entry name" value="GGDEF"/>
    <property type="match status" value="1"/>
</dbReference>
<dbReference type="Gene3D" id="3.30.70.270">
    <property type="match status" value="1"/>
</dbReference>
<dbReference type="GO" id="GO:0006355">
    <property type="term" value="P:regulation of DNA-templated transcription"/>
    <property type="evidence" value="ECO:0007669"/>
    <property type="project" value="InterPro"/>
</dbReference>
<evidence type="ECO:0000313" key="4">
    <source>
        <dbReference type="EMBL" id="TYC62195.1"/>
    </source>
</evidence>
<evidence type="ECO:0000259" key="1">
    <source>
        <dbReference type="PROSITE" id="PS50112"/>
    </source>
</evidence>
<dbReference type="Proteomes" id="UP000389128">
    <property type="component" value="Unassembled WGS sequence"/>
</dbReference>
<dbReference type="SMART" id="SM00091">
    <property type="entry name" value="PAS"/>
    <property type="match status" value="2"/>
</dbReference>
<evidence type="ECO:0000313" key="5">
    <source>
        <dbReference type="Proteomes" id="UP000389128"/>
    </source>
</evidence>
<keyword evidence="5" id="KW-1185">Reference proteome</keyword>
<feature type="domain" description="PAC" evidence="2">
    <location>
        <begin position="215"/>
        <end position="268"/>
    </location>
</feature>
<feature type="domain" description="GGDEF" evidence="3">
    <location>
        <begin position="300"/>
        <end position="430"/>
    </location>
</feature>
<dbReference type="SUPFAM" id="SSF55785">
    <property type="entry name" value="PYP-like sensor domain (PAS domain)"/>
    <property type="match status" value="2"/>
</dbReference>
<dbReference type="Gene3D" id="3.30.450.20">
    <property type="entry name" value="PAS domain"/>
    <property type="match status" value="2"/>
</dbReference>
<dbReference type="InterPro" id="IPR013767">
    <property type="entry name" value="PAS_fold"/>
</dbReference>
<dbReference type="PROSITE" id="PS50112">
    <property type="entry name" value="PAS"/>
    <property type="match status" value="2"/>
</dbReference>
<dbReference type="CDD" id="cd00130">
    <property type="entry name" value="PAS"/>
    <property type="match status" value="1"/>
</dbReference>
<dbReference type="PROSITE" id="PS50113">
    <property type="entry name" value="PAC"/>
    <property type="match status" value="1"/>
</dbReference>
<dbReference type="FunFam" id="3.30.70.270:FF:000001">
    <property type="entry name" value="Diguanylate cyclase domain protein"/>
    <property type="match status" value="1"/>
</dbReference>
<evidence type="ECO:0000259" key="2">
    <source>
        <dbReference type="PROSITE" id="PS50113"/>
    </source>
</evidence>
<protein>
    <submittedName>
        <fullName evidence="4">Diguanylate cyclase</fullName>
    </submittedName>
</protein>
<dbReference type="PROSITE" id="PS50887">
    <property type="entry name" value="GGDEF"/>
    <property type="match status" value="1"/>
</dbReference>
<accession>A0A6C2D8Z7</accession>
<dbReference type="InterPro" id="IPR000014">
    <property type="entry name" value="PAS"/>
</dbReference>
<sequence length="431" mass="48211">MQEAEELPAQLGTALPSVERLFDHLADAVYLIDPDTSCIVWGNRKAWESLGLSRDDVLDHSVLSLQKDVHGMPQWAQIAGAIRGSDCFRFIGRHRHQQGHEIEVEVNTTHFTLDGREYFLSVARDITRRVAQEADAQWREKQLWFALNEACDGLWDWEVSTGALFFSPQLKRMLGYGPDEMAPVLETWSHNVHPEDVQRVMAALQAHMQGKCFRYEAEYRIRNRDGHYLWVHDRGRVCDHDADGQPRRVVGMVQDISARKTLELQLQELASSDMLTGLANRRQGTDFLKAQVELCQRLGLPLGLAFIDIDNFKAINDLRGHLVGDKVIQRVGQVVKDGVRGSDLVCRWGGEEFIVIAPNTGIEPMGLVAEKLRLAVMRELASHVPPVTISVGVASAAGLSMDIPSLLEGADAALYKAKQGGRNRVALADQR</sequence>
<dbReference type="PANTHER" id="PTHR44757">
    <property type="entry name" value="DIGUANYLATE CYCLASE DGCP"/>
    <property type="match status" value="1"/>
</dbReference>
<dbReference type="CDD" id="cd01949">
    <property type="entry name" value="GGDEF"/>
    <property type="match status" value="1"/>
</dbReference>
<dbReference type="AlphaFoldDB" id="A0A6C2D8Z7"/>
<dbReference type="OrthoDB" id="9813903at2"/>
<dbReference type="InterPro" id="IPR000160">
    <property type="entry name" value="GGDEF_dom"/>
</dbReference>
<feature type="domain" description="PAS" evidence="1">
    <location>
        <begin position="14"/>
        <end position="63"/>
    </location>
</feature>
<name>A0A6C2D8Z7_9RHOO</name>
<evidence type="ECO:0000259" key="3">
    <source>
        <dbReference type="PROSITE" id="PS50887"/>
    </source>
</evidence>
<dbReference type="InterPro" id="IPR043128">
    <property type="entry name" value="Rev_trsase/Diguanyl_cyclase"/>
</dbReference>
<dbReference type="SUPFAM" id="SSF55073">
    <property type="entry name" value="Nucleotide cyclase"/>
    <property type="match status" value="1"/>
</dbReference>
<dbReference type="NCBIfam" id="TIGR00229">
    <property type="entry name" value="sensory_box"/>
    <property type="match status" value="2"/>
</dbReference>
<dbReference type="InterPro" id="IPR029787">
    <property type="entry name" value="Nucleotide_cyclase"/>
</dbReference>
<dbReference type="InterPro" id="IPR001610">
    <property type="entry name" value="PAC"/>
</dbReference>
<dbReference type="Pfam" id="PF00990">
    <property type="entry name" value="GGDEF"/>
    <property type="match status" value="1"/>
</dbReference>
<comment type="caution">
    <text evidence="4">The sequence shown here is derived from an EMBL/GenBank/DDBJ whole genome shotgun (WGS) entry which is preliminary data.</text>
</comment>
<proteinExistence type="predicted"/>
<dbReference type="InterPro" id="IPR035965">
    <property type="entry name" value="PAS-like_dom_sf"/>
</dbReference>
<dbReference type="PANTHER" id="PTHR44757:SF2">
    <property type="entry name" value="BIOFILM ARCHITECTURE MAINTENANCE PROTEIN MBAA"/>
    <property type="match status" value="1"/>
</dbReference>
<dbReference type="Pfam" id="PF08447">
    <property type="entry name" value="PAS_3"/>
    <property type="match status" value="1"/>
</dbReference>
<dbReference type="SMART" id="SM00086">
    <property type="entry name" value="PAC"/>
    <property type="match status" value="2"/>
</dbReference>
<gene>
    <name evidence="4" type="ORF">ETQ85_01180</name>
</gene>
<reference evidence="4 5" key="1">
    <citation type="submission" date="2019-01" db="EMBL/GenBank/DDBJ databases">
        <title>Zoogloea oleivorans genome sequencing and assembly.</title>
        <authorList>
            <person name="Tancsics A."/>
            <person name="Farkas M."/>
            <person name="Kriszt B."/>
            <person name="Maroti G."/>
            <person name="Horvath B."/>
        </authorList>
    </citation>
    <scope>NUCLEOTIDE SEQUENCE [LARGE SCALE GENOMIC DNA]</scope>
    <source>
        <strain evidence="4 5">Buc</strain>
    </source>
</reference>
<organism evidence="4 5">
    <name type="scientific">Zoogloea oleivorans</name>
    <dbReference type="NCBI Taxonomy" id="1552750"/>
    <lineage>
        <taxon>Bacteria</taxon>
        <taxon>Pseudomonadati</taxon>
        <taxon>Pseudomonadota</taxon>
        <taxon>Betaproteobacteria</taxon>
        <taxon>Rhodocyclales</taxon>
        <taxon>Zoogloeaceae</taxon>
        <taxon>Zoogloea</taxon>
    </lineage>
</organism>
<dbReference type="InterPro" id="IPR052155">
    <property type="entry name" value="Biofilm_reg_signaling"/>
</dbReference>
<dbReference type="NCBIfam" id="TIGR00254">
    <property type="entry name" value="GGDEF"/>
    <property type="match status" value="1"/>
</dbReference>
<dbReference type="RefSeq" id="WP_148577285.1">
    <property type="nucleotide sequence ID" value="NZ_SDKK01000001.1"/>
</dbReference>
<feature type="domain" description="PAS" evidence="1">
    <location>
        <begin position="139"/>
        <end position="211"/>
    </location>
</feature>